<sequence length="63" mass="7258">MHCRGSDNERVGAGVAVRGVWVESGACVEEEEEEKDVRKWMRGRLDKWRTVSKEDNTCDCKDE</sequence>
<dbReference type="Proteomes" id="UP000324222">
    <property type="component" value="Unassembled WGS sequence"/>
</dbReference>
<reference evidence="1 2" key="1">
    <citation type="submission" date="2019-05" db="EMBL/GenBank/DDBJ databases">
        <title>Another draft genome of Portunus trituberculatus and its Hox gene families provides insights of decapod evolution.</title>
        <authorList>
            <person name="Jeong J.-H."/>
            <person name="Song I."/>
            <person name="Kim S."/>
            <person name="Choi T."/>
            <person name="Kim D."/>
            <person name="Ryu S."/>
            <person name="Kim W."/>
        </authorList>
    </citation>
    <scope>NUCLEOTIDE SEQUENCE [LARGE SCALE GENOMIC DNA]</scope>
    <source>
        <tissue evidence="1">Muscle</tissue>
    </source>
</reference>
<comment type="caution">
    <text evidence="1">The sequence shown here is derived from an EMBL/GenBank/DDBJ whole genome shotgun (WGS) entry which is preliminary data.</text>
</comment>
<organism evidence="1 2">
    <name type="scientific">Portunus trituberculatus</name>
    <name type="common">Swimming crab</name>
    <name type="synonym">Neptunus trituberculatus</name>
    <dbReference type="NCBI Taxonomy" id="210409"/>
    <lineage>
        <taxon>Eukaryota</taxon>
        <taxon>Metazoa</taxon>
        <taxon>Ecdysozoa</taxon>
        <taxon>Arthropoda</taxon>
        <taxon>Crustacea</taxon>
        <taxon>Multicrustacea</taxon>
        <taxon>Malacostraca</taxon>
        <taxon>Eumalacostraca</taxon>
        <taxon>Eucarida</taxon>
        <taxon>Decapoda</taxon>
        <taxon>Pleocyemata</taxon>
        <taxon>Brachyura</taxon>
        <taxon>Eubrachyura</taxon>
        <taxon>Portunoidea</taxon>
        <taxon>Portunidae</taxon>
        <taxon>Portuninae</taxon>
        <taxon>Portunus</taxon>
    </lineage>
</organism>
<proteinExistence type="predicted"/>
<evidence type="ECO:0000313" key="2">
    <source>
        <dbReference type="Proteomes" id="UP000324222"/>
    </source>
</evidence>
<keyword evidence="2" id="KW-1185">Reference proteome</keyword>
<protein>
    <submittedName>
        <fullName evidence="1">Uncharacterized protein</fullName>
    </submittedName>
</protein>
<dbReference type="EMBL" id="VSRR010089846">
    <property type="protein sequence ID" value="MPC92024.1"/>
    <property type="molecule type" value="Genomic_DNA"/>
</dbReference>
<evidence type="ECO:0000313" key="1">
    <source>
        <dbReference type="EMBL" id="MPC92024.1"/>
    </source>
</evidence>
<gene>
    <name evidence="1" type="ORF">E2C01_087094</name>
</gene>
<name>A0A5B7JI50_PORTR</name>
<accession>A0A5B7JI50</accession>
<dbReference type="AlphaFoldDB" id="A0A5B7JI50"/>